<dbReference type="GeneID" id="39579004"/>
<keyword evidence="2" id="KW-0812">Transmembrane</keyword>
<keyword evidence="2" id="KW-1133">Transmembrane helix</keyword>
<name>A0A3N2QA15_SODAK</name>
<dbReference type="EMBL" id="ML119051">
    <property type="protein sequence ID" value="ROT43603.1"/>
    <property type="molecule type" value="Genomic_DNA"/>
</dbReference>
<feature type="compositionally biased region" description="Low complexity" evidence="1">
    <location>
        <begin position="135"/>
        <end position="146"/>
    </location>
</feature>
<dbReference type="RefSeq" id="XP_028471409.1">
    <property type="nucleotide sequence ID" value="XM_028610526.1"/>
</dbReference>
<feature type="compositionally biased region" description="Pro residues" evidence="1">
    <location>
        <begin position="108"/>
        <end position="125"/>
    </location>
</feature>
<dbReference type="AlphaFoldDB" id="A0A3N2QA15"/>
<feature type="transmembrane region" description="Helical" evidence="2">
    <location>
        <begin position="31"/>
        <end position="50"/>
    </location>
</feature>
<feature type="region of interest" description="Disordered" evidence="1">
    <location>
        <begin position="106"/>
        <end position="163"/>
    </location>
</feature>
<dbReference type="Pfam" id="PF12273">
    <property type="entry name" value="RCR"/>
    <property type="match status" value="1"/>
</dbReference>
<evidence type="ECO:0008006" key="5">
    <source>
        <dbReference type="Google" id="ProtNLM"/>
    </source>
</evidence>
<dbReference type="OrthoDB" id="4825965at2759"/>
<gene>
    <name evidence="3" type="ORF">SODALDRAFT_327809</name>
</gene>
<keyword evidence="2" id="KW-0472">Membrane</keyword>
<protein>
    <recommendedName>
        <fullName evidence="5">Ubiquitin-protein ligase sel1</fullName>
    </recommendedName>
</protein>
<evidence type="ECO:0000313" key="3">
    <source>
        <dbReference type="EMBL" id="ROT43603.1"/>
    </source>
</evidence>
<accession>A0A3N2QA15</accession>
<proteinExistence type="predicted"/>
<keyword evidence="4" id="KW-1185">Reference proteome</keyword>
<sequence>MNDAWAAAVLQARDDNGGGWWYSREGYTVRWALFIGVVALIIAYLFGGYYHATRRIRKGLLPLRYHRWMIKRTVLAQIDPRYAPAPRPNATYSYATYRPADAYGMGSMPPPPVYDPSAPRPPAYSPPEGGSKVNPTQQQSGPSTSQEYAPPPGPPPSHSQQQQ</sequence>
<evidence type="ECO:0000313" key="4">
    <source>
        <dbReference type="Proteomes" id="UP000272025"/>
    </source>
</evidence>
<evidence type="ECO:0000256" key="2">
    <source>
        <dbReference type="SAM" id="Phobius"/>
    </source>
</evidence>
<dbReference type="Proteomes" id="UP000272025">
    <property type="component" value="Unassembled WGS sequence"/>
</dbReference>
<organism evidence="3 4">
    <name type="scientific">Sodiomyces alkalinus (strain CBS 110278 / VKM F-3762 / F11)</name>
    <name type="common">Alkaliphilic filamentous fungus</name>
    <dbReference type="NCBI Taxonomy" id="1314773"/>
    <lineage>
        <taxon>Eukaryota</taxon>
        <taxon>Fungi</taxon>
        <taxon>Dikarya</taxon>
        <taxon>Ascomycota</taxon>
        <taxon>Pezizomycotina</taxon>
        <taxon>Sordariomycetes</taxon>
        <taxon>Hypocreomycetidae</taxon>
        <taxon>Glomerellales</taxon>
        <taxon>Plectosphaerellaceae</taxon>
        <taxon>Sodiomyces</taxon>
    </lineage>
</organism>
<reference evidence="3 4" key="1">
    <citation type="journal article" date="2018" name="Mol. Ecol.">
        <title>The obligate alkalophilic soda-lake fungus Sodiomyces alkalinus has shifted to a protein diet.</title>
        <authorList>
            <person name="Grum-Grzhimaylo A.A."/>
            <person name="Falkoski D.L."/>
            <person name="van den Heuvel J."/>
            <person name="Valero-Jimenez C.A."/>
            <person name="Min B."/>
            <person name="Choi I.G."/>
            <person name="Lipzen A."/>
            <person name="Daum C.G."/>
            <person name="Aanen D.K."/>
            <person name="Tsang A."/>
            <person name="Henrissat B."/>
            <person name="Bilanenko E.N."/>
            <person name="de Vries R.P."/>
            <person name="van Kan J.A.L."/>
            <person name="Grigoriev I.V."/>
            <person name="Debets A.J.M."/>
        </authorList>
    </citation>
    <scope>NUCLEOTIDE SEQUENCE [LARGE SCALE GENOMIC DNA]</scope>
    <source>
        <strain evidence="3 4">F11</strain>
    </source>
</reference>
<dbReference type="InterPro" id="IPR020999">
    <property type="entry name" value="Chitin_synth_reg_RCR"/>
</dbReference>
<evidence type="ECO:0000256" key="1">
    <source>
        <dbReference type="SAM" id="MobiDB-lite"/>
    </source>
</evidence>